<dbReference type="EMBL" id="QREI01000003">
    <property type="protein sequence ID" value="REE24909.1"/>
    <property type="molecule type" value="Genomic_DNA"/>
</dbReference>
<dbReference type="Proteomes" id="UP000256919">
    <property type="component" value="Unassembled WGS sequence"/>
</dbReference>
<evidence type="ECO:0000313" key="3">
    <source>
        <dbReference type="Proteomes" id="UP000256919"/>
    </source>
</evidence>
<keyword evidence="3" id="KW-1185">Reference proteome</keyword>
<comment type="caution">
    <text evidence="2">The sequence shown here is derived from an EMBL/GenBank/DDBJ whole genome shotgun (WGS) entry which is preliminary data.</text>
</comment>
<name>A0A3D9MXR1_9FLAO</name>
<evidence type="ECO:0000313" key="2">
    <source>
        <dbReference type="EMBL" id="REE24909.1"/>
    </source>
</evidence>
<evidence type="ECO:0000256" key="1">
    <source>
        <dbReference type="SAM" id="SignalP"/>
    </source>
</evidence>
<keyword evidence="1" id="KW-0732">Signal</keyword>
<feature type="chain" id="PRO_5017697374" evidence="1">
    <location>
        <begin position="26"/>
        <end position="65"/>
    </location>
</feature>
<reference evidence="2 3" key="1">
    <citation type="submission" date="2018-07" db="EMBL/GenBank/DDBJ databases">
        <title>Genomic Encyclopedia of Type Strains, Phase III (KMG-III): the genomes of soil and plant-associated and newly described type strains.</title>
        <authorList>
            <person name="Whitman W."/>
        </authorList>
    </citation>
    <scope>NUCLEOTIDE SEQUENCE [LARGE SCALE GENOMIC DNA]</scope>
    <source>
        <strain evidence="2 3">CECT 7948</strain>
    </source>
</reference>
<dbReference type="AlphaFoldDB" id="A0A3D9MXR1"/>
<accession>A0A3D9MXR1</accession>
<protein>
    <submittedName>
        <fullName evidence="2">Uncharacterized protein</fullName>
    </submittedName>
</protein>
<feature type="signal peptide" evidence="1">
    <location>
        <begin position="1"/>
        <end position="25"/>
    </location>
</feature>
<sequence>MKEVKNKLSVLYIALLCSISIVTFNACSNEDETTETEEVSVTDVDDTDFEATDWTTETHRLYIFK</sequence>
<organism evidence="2 3">
    <name type="scientific">Winogradskyella pacifica</name>
    <dbReference type="NCBI Taxonomy" id="664642"/>
    <lineage>
        <taxon>Bacteria</taxon>
        <taxon>Pseudomonadati</taxon>
        <taxon>Bacteroidota</taxon>
        <taxon>Flavobacteriia</taxon>
        <taxon>Flavobacteriales</taxon>
        <taxon>Flavobacteriaceae</taxon>
        <taxon>Winogradskyella</taxon>
    </lineage>
</organism>
<dbReference type="RefSeq" id="WP_147298338.1">
    <property type="nucleotide sequence ID" value="NZ_QREI01000003.1"/>
</dbReference>
<gene>
    <name evidence="2" type="ORF">DFQ09_103215</name>
</gene>
<proteinExistence type="predicted"/>